<dbReference type="STRING" id="888743.HMPREF9141_1160"/>
<organism evidence="1 2">
    <name type="scientific">Prevotella multiformis DSM 16608</name>
    <dbReference type="NCBI Taxonomy" id="888743"/>
    <lineage>
        <taxon>Bacteria</taxon>
        <taxon>Pseudomonadati</taxon>
        <taxon>Bacteroidota</taxon>
        <taxon>Bacteroidia</taxon>
        <taxon>Bacteroidales</taxon>
        <taxon>Prevotellaceae</taxon>
        <taxon>Prevotella</taxon>
    </lineage>
</organism>
<keyword evidence="2" id="KW-1185">Reference proteome</keyword>
<gene>
    <name evidence="1" type="ORF">HMPREF9141_1160</name>
</gene>
<accession>F0F6D8</accession>
<reference evidence="1 2" key="1">
    <citation type="submission" date="2011-01" db="EMBL/GenBank/DDBJ databases">
        <authorList>
            <person name="Muzny D."/>
            <person name="Qin X."/>
            <person name="Deng J."/>
            <person name="Jiang H."/>
            <person name="Liu Y."/>
            <person name="Qu J."/>
            <person name="Song X.-Z."/>
            <person name="Zhang L."/>
            <person name="Thornton R."/>
            <person name="Coyle M."/>
            <person name="Francisco L."/>
            <person name="Jackson L."/>
            <person name="Javaid M."/>
            <person name="Korchina V."/>
            <person name="Kovar C."/>
            <person name="Mata R."/>
            <person name="Mathew T."/>
            <person name="Ngo R."/>
            <person name="Nguyen L."/>
            <person name="Nguyen N."/>
            <person name="Okwuonu G."/>
            <person name="Ongeri F."/>
            <person name="Pham C."/>
            <person name="Simmons D."/>
            <person name="Wilczek-Boney K."/>
            <person name="Hale W."/>
            <person name="Jakkamsetti A."/>
            <person name="Pham P."/>
            <person name="Ruth R."/>
            <person name="San Lucas F."/>
            <person name="Warren J."/>
            <person name="Zhang J."/>
            <person name="Zhao Z."/>
            <person name="Zhou C."/>
            <person name="Zhu D."/>
            <person name="Lee S."/>
            <person name="Bess C."/>
            <person name="Blankenburg K."/>
            <person name="Forbes L."/>
            <person name="Fu Q."/>
            <person name="Gubbala S."/>
            <person name="Hirani K."/>
            <person name="Jayaseelan J.C."/>
            <person name="Lara F."/>
            <person name="Munidasa M."/>
            <person name="Palculict T."/>
            <person name="Patil S."/>
            <person name="Pu L.-L."/>
            <person name="Saada N."/>
            <person name="Tang L."/>
            <person name="Weissenberger G."/>
            <person name="Zhu Y."/>
            <person name="Hemphill L."/>
            <person name="Shang Y."/>
            <person name="Youmans B."/>
            <person name="Ayvaz T."/>
            <person name="Ross M."/>
            <person name="Santibanez J."/>
            <person name="Aqrawi P."/>
            <person name="Gross S."/>
            <person name="Joshi V."/>
            <person name="Fowler G."/>
            <person name="Nazareth L."/>
            <person name="Reid J."/>
            <person name="Worley K."/>
            <person name="Petrosino J."/>
            <person name="Highlander S."/>
            <person name="Gibbs R."/>
        </authorList>
    </citation>
    <scope>NUCLEOTIDE SEQUENCE [LARGE SCALE GENOMIC DNA]</scope>
    <source>
        <strain evidence="1 2">DSM 16608</strain>
    </source>
</reference>
<dbReference type="Proteomes" id="UP000005697">
    <property type="component" value="Unassembled WGS sequence"/>
</dbReference>
<evidence type="ECO:0000313" key="2">
    <source>
        <dbReference type="Proteomes" id="UP000005697"/>
    </source>
</evidence>
<name>F0F6D8_9BACT</name>
<comment type="caution">
    <text evidence="1">The sequence shown here is derived from an EMBL/GenBank/DDBJ whole genome shotgun (WGS) entry which is preliminary data.</text>
</comment>
<dbReference type="HOGENOM" id="CLU_2827606_0_0_10"/>
<proteinExistence type="predicted"/>
<dbReference type="EMBL" id="AEWX01000017">
    <property type="protein sequence ID" value="EGC20220.1"/>
    <property type="molecule type" value="Genomic_DNA"/>
</dbReference>
<dbReference type="AlphaFoldDB" id="F0F6D8"/>
<protein>
    <submittedName>
        <fullName evidence="1">Uncharacterized protein</fullName>
    </submittedName>
</protein>
<sequence>MDGEGRAQGWRIDLQRAWMWISSPIFADFRRGCVKILITYRLTAFNLYGEPLKNGEKTISLLGIEF</sequence>
<evidence type="ECO:0000313" key="1">
    <source>
        <dbReference type="EMBL" id="EGC20220.1"/>
    </source>
</evidence>